<gene>
    <name evidence="2" type="ORF">BCR39DRAFT_226960</name>
</gene>
<comment type="caution">
    <text evidence="2">The sequence shown here is derived from an EMBL/GenBank/DDBJ whole genome shotgun (WGS) entry which is preliminary data.</text>
</comment>
<evidence type="ECO:0000313" key="3">
    <source>
        <dbReference type="Proteomes" id="UP000193986"/>
    </source>
</evidence>
<accession>A0A1Y2AY26</accession>
<name>A0A1Y2AY26_9TREE</name>
<reference evidence="2 3" key="1">
    <citation type="submission" date="2016-07" db="EMBL/GenBank/DDBJ databases">
        <title>Pervasive Adenine N6-methylation of Active Genes in Fungi.</title>
        <authorList>
            <consortium name="DOE Joint Genome Institute"/>
            <person name="Mondo S.J."/>
            <person name="Dannebaum R.O."/>
            <person name="Kuo R.C."/>
            <person name="Labutti K."/>
            <person name="Haridas S."/>
            <person name="Kuo A."/>
            <person name="Salamov A."/>
            <person name="Ahrendt S.R."/>
            <person name="Lipzen A."/>
            <person name="Sullivan W."/>
            <person name="Andreopoulos W.B."/>
            <person name="Clum A."/>
            <person name="Lindquist E."/>
            <person name="Daum C."/>
            <person name="Ramamoorthy G.K."/>
            <person name="Gryganskyi A."/>
            <person name="Culley D."/>
            <person name="Magnuson J.K."/>
            <person name="James T.Y."/>
            <person name="O'Malley M.A."/>
            <person name="Stajich J.E."/>
            <person name="Spatafora J.W."/>
            <person name="Visel A."/>
            <person name="Grigoriev I.V."/>
        </authorList>
    </citation>
    <scope>NUCLEOTIDE SEQUENCE [LARGE SCALE GENOMIC DNA]</scope>
    <source>
        <strain evidence="2 3">68-887.2</strain>
    </source>
</reference>
<protein>
    <submittedName>
        <fullName evidence="2">Uncharacterized protein</fullName>
    </submittedName>
</protein>
<evidence type="ECO:0000313" key="2">
    <source>
        <dbReference type="EMBL" id="ORY27471.1"/>
    </source>
</evidence>
<dbReference type="Proteomes" id="UP000193986">
    <property type="component" value="Unassembled WGS sequence"/>
</dbReference>
<dbReference type="EMBL" id="MCFC01000038">
    <property type="protein sequence ID" value="ORY27471.1"/>
    <property type="molecule type" value="Genomic_DNA"/>
</dbReference>
<dbReference type="OrthoDB" id="2564718at2759"/>
<dbReference type="InParanoid" id="A0A1Y2AY26"/>
<feature type="compositionally biased region" description="Acidic residues" evidence="1">
    <location>
        <begin position="79"/>
        <end position="95"/>
    </location>
</feature>
<evidence type="ECO:0000256" key="1">
    <source>
        <dbReference type="SAM" id="MobiDB-lite"/>
    </source>
</evidence>
<dbReference type="AlphaFoldDB" id="A0A1Y2AY26"/>
<feature type="region of interest" description="Disordered" evidence="1">
    <location>
        <begin position="79"/>
        <end position="101"/>
    </location>
</feature>
<proteinExistence type="predicted"/>
<organism evidence="2 3">
    <name type="scientific">Naematelia encephala</name>
    <dbReference type="NCBI Taxonomy" id="71784"/>
    <lineage>
        <taxon>Eukaryota</taxon>
        <taxon>Fungi</taxon>
        <taxon>Dikarya</taxon>
        <taxon>Basidiomycota</taxon>
        <taxon>Agaricomycotina</taxon>
        <taxon>Tremellomycetes</taxon>
        <taxon>Tremellales</taxon>
        <taxon>Naemateliaceae</taxon>
        <taxon>Naematelia</taxon>
    </lineage>
</organism>
<keyword evidence="3" id="KW-1185">Reference proteome</keyword>
<sequence length="313" mass="34765">MRFTSPSARPALTPFGHRLLYLSESKLANLESPYEASALWKGVILREAVKAAWRSVDEGAVADLNDWHSKGAMGLDVIGEDEDEEYEYDEEDEDTTGYTTGGREERWFEDLVSSFGEDEDERPIEHEWVESNVSIPEFDDYEYEVGEAYTFPVTQSPPSTPLVTPAADPASSADWVVRIVAAEDDDLDDQVEAVDQVDPSELGLDVDAIERPHRLRQLGGRLEPVTPSQLPLPSPLTLASFSLFPITPVTSPLESPDGYPSDVMEYDDLDDCADDFLLPPPLARSFSSVTSRLSWTVMVNASVSHHLLTRVKN</sequence>